<evidence type="ECO:0000313" key="2">
    <source>
        <dbReference type="Proteomes" id="UP001160334"/>
    </source>
</evidence>
<dbReference type="Proteomes" id="UP001160334">
    <property type="component" value="Unassembled WGS sequence"/>
</dbReference>
<accession>A0ABT6MG23</accession>
<organism evidence="1 2">
    <name type="scientific">Prescottella agglutinans</name>
    <dbReference type="NCBI Taxonomy" id="1644129"/>
    <lineage>
        <taxon>Bacteria</taxon>
        <taxon>Bacillati</taxon>
        <taxon>Actinomycetota</taxon>
        <taxon>Actinomycetes</taxon>
        <taxon>Mycobacteriales</taxon>
        <taxon>Nocardiaceae</taxon>
        <taxon>Prescottella</taxon>
    </lineage>
</organism>
<evidence type="ECO:0000313" key="1">
    <source>
        <dbReference type="EMBL" id="MDH6283279.1"/>
    </source>
</evidence>
<keyword evidence="2" id="KW-1185">Reference proteome</keyword>
<sequence>MGAPSPTPTLTIEDIKAMKTVAITKTQAAQAMGVDPRTATGAVEDGSIPSVRIGRRVLIPRIPFLALFGAAND</sequence>
<gene>
    <name evidence="1" type="ORF">M2280_004522</name>
</gene>
<comment type="caution">
    <text evidence="1">The sequence shown here is derived from an EMBL/GenBank/DDBJ whole genome shotgun (WGS) entry which is preliminary data.</text>
</comment>
<dbReference type="InterPro" id="IPR010093">
    <property type="entry name" value="SinI_DNA-bd"/>
</dbReference>
<reference evidence="1 2" key="1">
    <citation type="submission" date="2023-04" db="EMBL/GenBank/DDBJ databases">
        <title>Forest soil microbial communities from Buena Vista Peninsula, Colon Province, Panama.</title>
        <authorList>
            <person name="Bouskill N."/>
        </authorList>
    </citation>
    <scope>NUCLEOTIDE SEQUENCE [LARGE SCALE GENOMIC DNA]</scope>
    <source>
        <strain evidence="1 2">CFH S0262</strain>
    </source>
</reference>
<dbReference type="EMBL" id="JARXVC010000013">
    <property type="protein sequence ID" value="MDH6283279.1"/>
    <property type="molecule type" value="Genomic_DNA"/>
</dbReference>
<protein>
    <submittedName>
        <fullName evidence="1">Excisionase family DNA binding protein</fullName>
    </submittedName>
</protein>
<name>A0ABT6MG23_9NOCA</name>
<dbReference type="RefSeq" id="WP_280762553.1">
    <property type="nucleotide sequence ID" value="NZ_JARXVC010000013.1"/>
</dbReference>
<dbReference type="NCBIfam" id="TIGR01764">
    <property type="entry name" value="excise"/>
    <property type="match status" value="1"/>
</dbReference>
<proteinExistence type="predicted"/>